<dbReference type="OrthoDB" id="3337265at2759"/>
<evidence type="ECO:0000256" key="1">
    <source>
        <dbReference type="SAM" id="MobiDB-lite"/>
    </source>
</evidence>
<proteinExistence type="predicted"/>
<protein>
    <submittedName>
        <fullName evidence="2">Uncharacterized protein</fullName>
    </submittedName>
</protein>
<reference evidence="3" key="1">
    <citation type="journal article" date="2017" name="Nucleic Acids Res.">
        <title>Proteogenomics produces comprehensive and highly accurate protein-coding gene annotation in a complete genome assembly of Malassezia sympodialis.</title>
        <authorList>
            <person name="Zhu Y."/>
            <person name="Engstroem P.G."/>
            <person name="Tellgren-Roth C."/>
            <person name="Baudo C.D."/>
            <person name="Kennell J.C."/>
            <person name="Sun S."/>
            <person name="Billmyre R.B."/>
            <person name="Schroeder M.S."/>
            <person name="Andersson A."/>
            <person name="Holm T."/>
            <person name="Sigurgeirsson B."/>
            <person name="Wu G."/>
            <person name="Sankaranarayanan S.R."/>
            <person name="Siddharthan R."/>
            <person name="Sanyal K."/>
            <person name="Lundeberg J."/>
            <person name="Nystedt B."/>
            <person name="Boekhout T."/>
            <person name="Dawson T.L. Jr."/>
            <person name="Heitman J."/>
            <person name="Scheynius A."/>
            <person name="Lehtioe J."/>
        </authorList>
    </citation>
    <scope>NUCLEOTIDE SEQUENCE [LARGE SCALE GENOMIC DNA]</scope>
    <source>
        <strain evidence="3">ATCC 42132</strain>
    </source>
</reference>
<keyword evidence="3" id="KW-1185">Reference proteome</keyword>
<evidence type="ECO:0000313" key="2">
    <source>
        <dbReference type="EMBL" id="SHO76253.1"/>
    </source>
</evidence>
<dbReference type="VEuPathDB" id="FungiDB:MSYG_0591"/>
<accession>A0A1M8A1F2</accession>
<feature type="region of interest" description="Disordered" evidence="1">
    <location>
        <begin position="193"/>
        <end position="252"/>
    </location>
</feature>
<dbReference type="Proteomes" id="UP000186303">
    <property type="component" value="Chromosome 1"/>
</dbReference>
<dbReference type="Gene3D" id="2.40.50.140">
    <property type="entry name" value="Nucleic acid-binding proteins"/>
    <property type="match status" value="1"/>
</dbReference>
<sequence>MAASCMRTVVKADAELVWAYAQYKWARIPENAIPCCIGHIHELRPMTYLSEQLACTAYLHGRWPCIFVHVVATVVGAQLHEFYAEYTLDDGSGTIDVHCRQTLPTWHVHRLQTGPSDPYTHNATTRQLDHSSLHFSVGDLVETLARLYVHSHRGRVLHALAIDRIDDRNEEPRHMLRAIHKASVCADTLPDELAAHAPSNPTSTSPSSGPAGHDHAQTAPSPRVPPRPDDWQDSEATSDPRAAPLPIPPPLEHSSKGFARLVWRYMHQDTLAQTATATSLSMKAVPFYTSAGLERVFQSEAHAVISDKAHRSGQSVSAASGAMEQRVSRLLSYTLTYLTHTGSVLAWRDGVYVICDYVIATQLSKMLRLLPHAPGVRVAKEPAMRAEALCIRLRRADSRFQYVPLASVVEGLELLAQRGLVQPVLGHSYLPMVPLQASQERLAKVASR</sequence>
<name>A0A1M8A1F2_MALS4</name>
<gene>
    <name evidence="2" type="ORF">MSYG_0591</name>
</gene>
<dbReference type="EMBL" id="LT671821">
    <property type="protein sequence ID" value="SHO76253.1"/>
    <property type="molecule type" value="Genomic_DNA"/>
</dbReference>
<organism evidence="2 3">
    <name type="scientific">Malassezia sympodialis (strain ATCC 42132)</name>
    <name type="common">Atopic eczema-associated yeast</name>
    <dbReference type="NCBI Taxonomy" id="1230383"/>
    <lineage>
        <taxon>Eukaryota</taxon>
        <taxon>Fungi</taxon>
        <taxon>Dikarya</taxon>
        <taxon>Basidiomycota</taxon>
        <taxon>Ustilaginomycotina</taxon>
        <taxon>Malasseziomycetes</taxon>
        <taxon>Malasseziales</taxon>
        <taxon>Malasseziaceae</taxon>
        <taxon>Malassezia</taxon>
    </lineage>
</organism>
<evidence type="ECO:0000313" key="3">
    <source>
        <dbReference type="Proteomes" id="UP000186303"/>
    </source>
</evidence>
<dbReference type="InterPro" id="IPR012340">
    <property type="entry name" value="NA-bd_OB-fold"/>
</dbReference>
<feature type="compositionally biased region" description="Low complexity" evidence="1">
    <location>
        <begin position="195"/>
        <end position="211"/>
    </location>
</feature>
<dbReference type="AlphaFoldDB" id="A0A1M8A1F2"/>